<dbReference type="EMBL" id="JALJOT010000003">
    <property type="protein sequence ID" value="KAK9916743.1"/>
    <property type="molecule type" value="Genomic_DNA"/>
</dbReference>
<evidence type="ECO:0000313" key="2">
    <source>
        <dbReference type="Proteomes" id="UP001491310"/>
    </source>
</evidence>
<reference evidence="1 2" key="1">
    <citation type="journal article" date="2024" name="Nat. Commun.">
        <title>Phylogenomics reveals the evolutionary origins of lichenization in chlorophyte algae.</title>
        <authorList>
            <person name="Puginier C."/>
            <person name="Libourel C."/>
            <person name="Otte J."/>
            <person name="Skaloud P."/>
            <person name="Haon M."/>
            <person name="Grisel S."/>
            <person name="Petersen M."/>
            <person name="Berrin J.G."/>
            <person name="Delaux P.M."/>
            <person name="Dal Grande F."/>
            <person name="Keller J."/>
        </authorList>
    </citation>
    <scope>NUCLEOTIDE SEQUENCE [LARGE SCALE GENOMIC DNA]</scope>
    <source>
        <strain evidence="1 2">SAG 216-7</strain>
    </source>
</reference>
<evidence type="ECO:0000313" key="1">
    <source>
        <dbReference type="EMBL" id="KAK9916743.1"/>
    </source>
</evidence>
<comment type="caution">
    <text evidence="1">The sequence shown here is derived from an EMBL/GenBank/DDBJ whole genome shotgun (WGS) entry which is preliminary data.</text>
</comment>
<proteinExistence type="predicted"/>
<protein>
    <submittedName>
        <fullName evidence="1">Uncharacterized protein</fullName>
    </submittedName>
</protein>
<gene>
    <name evidence="1" type="ORF">WJX75_006486</name>
</gene>
<keyword evidence="2" id="KW-1185">Reference proteome</keyword>
<name>A0ABR2YY71_9CHLO</name>
<organism evidence="1 2">
    <name type="scientific">Coccomyxa subellipsoidea</name>
    <dbReference type="NCBI Taxonomy" id="248742"/>
    <lineage>
        <taxon>Eukaryota</taxon>
        <taxon>Viridiplantae</taxon>
        <taxon>Chlorophyta</taxon>
        <taxon>core chlorophytes</taxon>
        <taxon>Trebouxiophyceae</taxon>
        <taxon>Trebouxiophyceae incertae sedis</taxon>
        <taxon>Coccomyxaceae</taxon>
        <taxon>Coccomyxa</taxon>
    </lineage>
</organism>
<dbReference type="Proteomes" id="UP001491310">
    <property type="component" value="Unassembled WGS sequence"/>
</dbReference>
<sequence length="491" mass="53421">MDWNSDLENGQASLMSLCDKFKGLSTDFADQRDIKDQKIWLEALQECLKALKEDLHGKDCREAADVSIRAAATLFAGQTSEDSQLRSEVQVLWQVISFMDAALTAWDTDSEGRSRATLHAGFLASDLGMKRLPARVMAQPSLTAQLVQDILQTCQAFLDLAHGLFFSERWLGLIGTELFADVSAQLRVLLKDHVLAIMSCIITNVPDSQAAASYDEALSATIQKLLHLGAVMRDVLSVLISSTRDAFSMWSLTTDSNNSKVLRFFLQHLAKVLAANPTAVQPSLPELAAMLAELQGSFNRCMEEGDAARAQAMAEAKIALDKVTAELSAWLFAQNDCAVCQRSSEAAVLAAAFAAHCDEVQPTPTNLFNAILIEEHWALQHEAMLALLAFARSPSTDIKAVLPWQLCDAGNEPSGSFVQLLTQYMHRANPSESETDDRLSASACAAALNAEAAASHCRATLNRIAAKISVRAPSREQDVIARATEDALQVR</sequence>
<accession>A0ABR2YY71</accession>